<dbReference type="SUPFAM" id="SSF54211">
    <property type="entry name" value="Ribosomal protein S5 domain 2-like"/>
    <property type="match status" value="1"/>
</dbReference>
<keyword evidence="2" id="KW-1185">Reference proteome</keyword>
<dbReference type="GO" id="GO:0016301">
    <property type="term" value="F:kinase activity"/>
    <property type="evidence" value="ECO:0007669"/>
    <property type="project" value="UniProtKB-KW"/>
</dbReference>
<dbReference type="RefSeq" id="WP_213294585.1">
    <property type="nucleotide sequence ID" value="NZ_JAGYVZ010000002.1"/>
</dbReference>
<keyword evidence="1" id="KW-0808">Transferase</keyword>
<dbReference type="Gene3D" id="3.30.230.10">
    <property type="match status" value="1"/>
</dbReference>
<dbReference type="InterPro" id="IPR014721">
    <property type="entry name" value="Ribsml_uS5_D2-typ_fold_subgr"/>
</dbReference>
<dbReference type="InterPro" id="IPR047765">
    <property type="entry name" value="GHMP_GYDIA-like"/>
</dbReference>
<dbReference type="InterPro" id="IPR020568">
    <property type="entry name" value="Ribosomal_Su5_D2-typ_SF"/>
</dbReference>
<evidence type="ECO:0000313" key="2">
    <source>
        <dbReference type="Proteomes" id="UP000722625"/>
    </source>
</evidence>
<proteinExistence type="predicted"/>
<keyword evidence="1" id="KW-0418">Kinase</keyword>
<evidence type="ECO:0000313" key="1">
    <source>
        <dbReference type="EMBL" id="MBS7229811.1"/>
    </source>
</evidence>
<dbReference type="EMBL" id="JAGYVZ010000002">
    <property type="protein sequence ID" value="MBS7229811.1"/>
    <property type="molecule type" value="Genomic_DNA"/>
</dbReference>
<dbReference type="NCBIfam" id="NF040656">
    <property type="entry name" value="GHMP_GYDIA"/>
    <property type="match status" value="1"/>
</dbReference>
<name>A0ABS5P6A0_9FLAO</name>
<sequence>MKTTFYSNGKLLITGEYLVLDGARAFALPTKFGQNLIVENGSNQEIQWKSYDFDEHLWYGDTISFSEIIHNTDLKSETVKTTLIQILHEAYLLNPDFINNAEGYIISTQLTFPKNWGLGTSSTLLNNIAQWTNIDAFTLLKNSFGGSGYDIACAQNNTPILYCLEQNLPIVETVEFHPDFTQNIYFVYLNKKQNSKAAINAYYNNRNENLENTILDNNNKITDSILNAQTIKEFAVAVEKHEMHLSNILEIRTIKETSFPDFNGAIKSLGAWGGDFVMVISKEDPTLYFSEKGYNTILSYDEMILQV</sequence>
<reference evidence="1 2" key="1">
    <citation type="journal article" date="2018" name="Int. J. Syst. Evol. Microbiol.">
        <title>Flavobacterium chryseum sp. nov. and Flavobacterium psychroterrae sp. nov., novel environmental bacteria isolated from Antarctica.</title>
        <authorList>
            <person name="Kralova S."/>
            <person name="Svec P."/>
            <person name="Busse H.J."/>
            <person name="Stankova E."/>
            <person name="Vaczi P."/>
            <person name="Sedlacek I."/>
        </authorList>
    </citation>
    <scope>NUCLEOTIDE SEQUENCE [LARGE SCALE GENOMIC DNA]</scope>
    <source>
        <strain evidence="1 2">CCM 8827</strain>
    </source>
</reference>
<comment type="caution">
    <text evidence="1">The sequence shown here is derived from an EMBL/GenBank/DDBJ whole genome shotgun (WGS) entry which is preliminary data.</text>
</comment>
<protein>
    <submittedName>
        <fullName evidence="1">GHMP kinase</fullName>
    </submittedName>
</protein>
<dbReference type="Proteomes" id="UP000722625">
    <property type="component" value="Unassembled WGS sequence"/>
</dbReference>
<organism evidence="1 2">
    <name type="scientific">Flavobacterium psychroterrae</name>
    <dbReference type="NCBI Taxonomy" id="2133767"/>
    <lineage>
        <taxon>Bacteria</taxon>
        <taxon>Pseudomonadati</taxon>
        <taxon>Bacteroidota</taxon>
        <taxon>Flavobacteriia</taxon>
        <taxon>Flavobacteriales</taxon>
        <taxon>Flavobacteriaceae</taxon>
        <taxon>Flavobacterium</taxon>
    </lineage>
</organism>
<accession>A0ABS5P6A0</accession>
<gene>
    <name evidence="1" type="ORF">KHA90_02140</name>
</gene>